<evidence type="ECO:0000256" key="3">
    <source>
        <dbReference type="SAM" id="SignalP"/>
    </source>
</evidence>
<evidence type="ECO:0000313" key="4">
    <source>
        <dbReference type="EMBL" id="NJC72796.1"/>
    </source>
</evidence>
<keyword evidence="2" id="KW-1133">Transmembrane helix</keyword>
<evidence type="ECO:0000313" key="5">
    <source>
        <dbReference type="Proteomes" id="UP000722989"/>
    </source>
</evidence>
<gene>
    <name evidence="4" type="ORF">HC031_24190</name>
</gene>
<accession>A0ABX0Y333</accession>
<feature type="signal peptide" evidence="3">
    <location>
        <begin position="1"/>
        <end position="23"/>
    </location>
</feature>
<proteinExistence type="predicted"/>
<evidence type="ECO:0000256" key="1">
    <source>
        <dbReference type="SAM" id="MobiDB-lite"/>
    </source>
</evidence>
<dbReference type="RefSeq" id="WP_167927709.1">
    <property type="nucleotide sequence ID" value="NZ_JAATVY010000022.1"/>
</dbReference>
<dbReference type="NCBIfam" id="TIGR01167">
    <property type="entry name" value="LPXTG_anchor"/>
    <property type="match status" value="1"/>
</dbReference>
<feature type="region of interest" description="Disordered" evidence="1">
    <location>
        <begin position="204"/>
        <end position="232"/>
    </location>
</feature>
<feature type="chain" id="PRO_5046482419" evidence="3">
    <location>
        <begin position="24"/>
        <end position="270"/>
    </location>
</feature>
<dbReference type="Proteomes" id="UP000722989">
    <property type="component" value="Unassembled WGS sequence"/>
</dbReference>
<reference evidence="4 5" key="1">
    <citation type="submission" date="2020-03" db="EMBL/GenBank/DDBJ databases">
        <title>WGS of the type strain of Planosporangium spp.</title>
        <authorList>
            <person name="Thawai C."/>
        </authorList>
    </citation>
    <scope>NUCLEOTIDE SEQUENCE [LARGE SCALE GENOMIC DNA]</scope>
    <source>
        <strain evidence="4 5">TBRC 5610</strain>
    </source>
</reference>
<evidence type="ECO:0000256" key="2">
    <source>
        <dbReference type="SAM" id="Phobius"/>
    </source>
</evidence>
<feature type="transmembrane region" description="Helical" evidence="2">
    <location>
        <begin position="240"/>
        <end position="259"/>
    </location>
</feature>
<protein>
    <submittedName>
        <fullName evidence="4">LPXTG cell wall anchor domain-containing protein</fullName>
    </submittedName>
</protein>
<keyword evidence="2" id="KW-0812">Transmembrane</keyword>
<dbReference type="EMBL" id="JAATVY010000022">
    <property type="protein sequence ID" value="NJC72796.1"/>
    <property type="molecule type" value="Genomic_DNA"/>
</dbReference>
<comment type="caution">
    <text evidence="4">The sequence shown here is derived from an EMBL/GenBank/DDBJ whole genome shotgun (WGS) entry which is preliminary data.</text>
</comment>
<keyword evidence="5" id="KW-1185">Reference proteome</keyword>
<name>A0ABX0Y333_9ACTN</name>
<organism evidence="4 5">
    <name type="scientific">Planosporangium thailandense</name>
    <dbReference type="NCBI Taxonomy" id="765197"/>
    <lineage>
        <taxon>Bacteria</taxon>
        <taxon>Bacillati</taxon>
        <taxon>Actinomycetota</taxon>
        <taxon>Actinomycetes</taxon>
        <taxon>Micromonosporales</taxon>
        <taxon>Micromonosporaceae</taxon>
        <taxon>Planosporangium</taxon>
    </lineage>
</organism>
<keyword evidence="2" id="KW-0472">Membrane</keyword>
<feature type="region of interest" description="Disordered" evidence="1">
    <location>
        <begin position="143"/>
        <end position="164"/>
    </location>
</feature>
<keyword evidence="3" id="KW-0732">Signal</keyword>
<sequence length="270" mass="26545">MIHRGLVRTAIAAGAMFVGAAVAAAPAAAAETPSPDFGFAKLTLPHVPLKAGDFSPKGCDGIPGGAKTGTDGWVFNQPVKGATDYGYIVGLLDMDNKQVVTLGISADGVTGLELDQSAAQGLKDGTLGSSAVKSLAAAAAADDSSDGVKEVPAPKGVAGGLTSTGEGWLQTPAGWQLASGALLYSPQVEGAPEDFTLARVCAPKTESSPTPTASVPAPPSKAPGAGGGSGSSLPVTGANVAAVAGVGVVLVAIGALFVLRRRRDTTKFVA</sequence>